<organism evidence="1 2">
    <name type="scientific">Dunaliella salina</name>
    <name type="common">Green alga</name>
    <name type="synonym">Protococcus salinus</name>
    <dbReference type="NCBI Taxonomy" id="3046"/>
    <lineage>
        <taxon>Eukaryota</taxon>
        <taxon>Viridiplantae</taxon>
        <taxon>Chlorophyta</taxon>
        <taxon>core chlorophytes</taxon>
        <taxon>Chlorophyceae</taxon>
        <taxon>CS clade</taxon>
        <taxon>Chlamydomonadales</taxon>
        <taxon>Dunaliellaceae</taxon>
        <taxon>Dunaliella</taxon>
    </lineage>
</organism>
<comment type="caution">
    <text evidence="1">The sequence shown here is derived from an EMBL/GenBank/DDBJ whole genome shotgun (WGS) entry which is preliminary data.</text>
</comment>
<dbReference type="PANTHER" id="PTHR33667">
    <property type="entry name" value="SI:DKEY-57N24.6"/>
    <property type="match status" value="1"/>
</dbReference>
<evidence type="ECO:0000313" key="2">
    <source>
        <dbReference type="Proteomes" id="UP000815325"/>
    </source>
</evidence>
<dbReference type="PANTHER" id="PTHR33667:SF7">
    <property type="entry name" value="RIKEN CDNA 1810020O05 GENE"/>
    <property type="match status" value="1"/>
</dbReference>
<protein>
    <submittedName>
        <fullName evidence="1">Uncharacterized protein</fullName>
    </submittedName>
</protein>
<dbReference type="Proteomes" id="UP000815325">
    <property type="component" value="Unassembled WGS sequence"/>
</dbReference>
<gene>
    <name evidence="1" type="ORF">DUNSADRAFT_17665</name>
</gene>
<keyword evidence="2" id="KW-1185">Reference proteome</keyword>
<reference evidence="1" key="1">
    <citation type="submission" date="2017-08" db="EMBL/GenBank/DDBJ databases">
        <authorList>
            <person name="Polle J.E."/>
            <person name="Barry K."/>
            <person name="Cushman J."/>
            <person name="Schmutz J."/>
            <person name="Tran D."/>
            <person name="Hathwaick L.T."/>
            <person name="Yim W.C."/>
            <person name="Jenkins J."/>
            <person name="Mckie-Krisberg Z.M."/>
            <person name="Prochnik S."/>
            <person name="Lindquist E."/>
            <person name="Dockter R.B."/>
            <person name="Adam C."/>
            <person name="Molina H."/>
            <person name="Bunkerborg J."/>
            <person name="Jin E."/>
            <person name="Buchheim M."/>
            <person name="Magnuson J."/>
        </authorList>
    </citation>
    <scope>NUCLEOTIDE SEQUENCE</scope>
    <source>
        <strain evidence="1">CCAP 19/18</strain>
    </source>
</reference>
<evidence type="ECO:0000313" key="1">
    <source>
        <dbReference type="EMBL" id="KAF5828407.1"/>
    </source>
</evidence>
<name>A0ABQ7G1D0_DUNSA</name>
<proteinExistence type="predicted"/>
<accession>A0ABQ7G1D0</accession>
<sequence length="246" mass="27964">MGTAAQDGLEDLEDEAARNGWAVHPQPFRWPVPKSPREYVAHPHAPSDFRRAQLAEPWEEGAMLTAVASPARTGPPPGHKDFVTTVNTRDRTGIQDGLFGKDPAFWQTVHESGTVQDQREREVREKEKMEWTKRLVVDNPVMHSTFPYRNKPTQEDRFSHILHDEPMKKSLQRSYVPPPPLSMNVEMPWSGETALKLPKIDSSTFLVPGKDFKNALTVPKRDVSKLGPGQYQSWTASIHDKIYSQY</sequence>
<dbReference type="EMBL" id="MU070308">
    <property type="protein sequence ID" value="KAF5828407.1"/>
    <property type="molecule type" value="Genomic_DNA"/>
</dbReference>